<dbReference type="AlphaFoldDB" id="A0A517R957"/>
<name>A0A517R957_9PLAN</name>
<sequence length="143" mass="16510">MANLRCMVPWMVCSIAVILLSSGCETMPEWDSKAMSGSHRVEKKVNSAEKYRMRFQTERDSKALDWILKNRLYSGMTRATVEKELGEEGEYQESSKWLKATGGTFRTTDEAYKWGPDESGRSVYLIFRDDVLVNFNPEDFELD</sequence>
<protein>
    <recommendedName>
        <fullName evidence="3">Lipoprotein</fullName>
    </recommendedName>
</protein>
<evidence type="ECO:0000313" key="1">
    <source>
        <dbReference type="EMBL" id="QDT40424.1"/>
    </source>
</evidence>
<evidence type="ECO:0000313" key="2">
    <source>
        <dbReference type="Proteomes" id="UP000317171"/>
    </source>
</evidence>
<keyword evidence="2" id="KW-1185">Reference proteome</keyword>
<gene>
    <name evidence="1" type="ORF">Pan241w_04810</name>
</gene>
<dbReference type="KEGG" id="gaz:Pan241w_04810"/>
<dbReference type="PROSITE" id="PS51257">
    <property type="entry name" value="PROKAR_LIPOPROTEIN"/>
    <property type="match status" value="1"/>
</dbReference>
<reference evidence="1 2" key="1">
    <citation type="submission" date="2019-02" db="EMBL/GenBank/DDBJ databases">
        <title>Deep-cultivation of Planctomycetes and their phenomic and genomic characterization uncovers novel biology.</title>
        <authorList>
            <person name="Wiegand S."/>
            <person name="Jogler M."/>
            <person name="Boedeker C."/>
            <person name="Pinto D."/>
            <person name="Vollmers J."/>
            <person name="Rivas-Marin E."/>
            <person name="Kohn T."/>
            <person name="Peeters S.H."/>
            <person name="Heuer A."/>
            <person name="Rast P."/>
            <person name="Oberbeckmann S."/>
            <person name="Bunk B."/>
            <person name="Jeske O."/>
            <person name="Meyerdierks A."/>
            <person name="Storesund J.E."/>
            <person name="Kallscheuer N."/>
            <person name="Luecker S."/>
            <person name="Lage O.M."/>
            <person name="Pohl T."/>
            <person name="Merkel B.J."/>
            <person name="Hornburger P."/>
            <person name="Mueller R.-W."/>
            <person name="Bruemmer F."/>
            <person name="Labrenz M."/>
            <person name="Spormann A.M."/>
            <person name="Op den Camp H."/>
            <person name="Overmann J."/>
            <person name="Amann R."/>
            <person name="Jetten M.S.M."/>
            <person name="Mascher T."/>
            <person name="Medema M.H."/>
            <person name="Devos D.P."/>
            <person name="Kaster A.-K."/>
            <person name="Ovreas L."/>
            <person name="Rohde M."/>
            <person name="Galperin M.Y."/>
            <person name="Jogler C."/>
        </authorList>
    </citation>
    <scope>NUCLEOTIDE SEQUENCE [LARGE SCALE GENOMIC DNA]</scope>
    <source>
        <strain evidence="1 2">Pan241w</strain>
    </source>
</reference>
<proteinExistence type="predicted"/>
<accession>A0A517R957</accession>
<organism evidence="1 2">
    <name type="scientific">Gimesia alba</name>
    <dbReference type="NCBI Taxonomy" id="2527973"/>
    <lineage>
        <taxon>Bacteria</taxon>
        <taxon>Pseudomonadati</taxon>
        <taxon>Planctomycetota</taxon>
        <taxon>Planctomycetia</taxon>
        <taxon>Planctomycetales</taxon>
        <taxon>Planctomycetaceae</taxon>
        <taxon>Gimesia</taxon>
    </lineage>
</organism>
<dbReference type="EMBL" id="CP036269">
    <property type="protein sequence ID" value="QDT40424.1"/>
    <property type="molecule type" value="Genomic_DNA"/>
</dbReference>
<dbReference type="Proteomes" id="UP000317171">
    <property type="component" value="Chromosome"/>
</dbReference>
<evidence type="ECO:0008006" key="3">
    <source>
        <dbReference type="Google" id="ProtNLM"/>
    </source>
</evidence>